<dbReference type="InterPro" id="IPR039426">
    <property type="entry name" value="TonB-dep_rcpt-like"/>
</dbReference>
<dbReference type="PROSITE" id="PS52016">
    <property type="entry name" value="TONB_DEPENDENT_REC_3"/>
    <property type="match status" value="1"/>
</dbReference>
<evidence type="ECO:0000259" key="8">
    <source>
        <dbReference type="SMART" id="SM00965"/>
    </source>
</evidence>
<dbReference type="FunFam" id="2.60.40.1120:FF:000003">
    <property type="entry name" value="Outer membrane protein Omp121"/>
    <property type="match status" value="1"/>
</dbReference>
<keyword evidence="5 7" id="KW-0472">Membrane</keyword>
<dbReference type="InterPro" id="IPR008969">
    <property type="entry name" value="CarboxyPept-like_regulatory"/>
</dbReference>
<evidence type="ECO:0000256" key="6">
    <source>
        <dbReference type="ARBA" id="ARBA00023237"/>
    </source>
</evidence>
<gene>
    <name evidence="9" type="ORF">KL86DYS2_13117</name>
</gene>
<keyword evidence="6 7" id="KW-0998">Cell outer membrane</keyword>
<dbReference type="InterPro" id="IPR023997">
    <property type="entry name" value="TonB-dep_OMP_SusC/RagA_CS"/>
</dbReference>
<dbReference type="AlphaFoldDB" id="A0A212K620"/>
<dbReference type="SMART" id="SM00965">
    <property type="entry name" value="STN"/>
    <property type="match status" value="1"/>
</dbReference>
<evidence type="ECO:0000256" key="2">
    <source>
        <dbReference type="ARBA" id="ARBA00022448"/>
    </source>
</evidence>
<dbReference type="NCBIfam" id="TIGR04057">
    <property type="entry name" value="SusC_RagA_signa"/>
    <property type="match status" value="1"/>
</dbReference>
<dbReference type="Pfam" id="PF07660">
    <property type="entry name" value="STN"/>
    <property type="match status" value="1"/>
</dbReference>
<comment type="similarity">
    <text evidence="7">Belongs to the TonB-dependent receptor family.</text>
</comment>
<evidence type="ECO:0000256" key="1">
    <source>
        <dbReference type="ARBA" id="ARBA00004571"/>
    </source>
</evidence>
<feature type="domain" description="Secretin/TonB short N-terminal" evidence="8">
    <location>
        <begin position="72"/>
        <end position="122"/>
    </location>
</feature>
<protein>
    <recommendedName>
        <fullName evidence="8">Secretin/TonB short N-terminal domain-containing protein</fullName>
    </recommendedName>
</protein>
<evidence type="ECO:0000313" key="9">
    <source>
        <dbReference type="EMBL" id="SBW07169.1"/>
    </source>
</evidence>
<dbReference type="Pfam" id="PF13715">
    <property type="entry name" value="CarbopepD_reg_2"/>
    <property type="match status" value="1"/>
</dbReference>
<dbReference type="InterPro" id="IPR011662">
    <property type="entry name" value="Secretin/TonB_short_N"/>
</dbReference>
<reference evidence="9" key="1">
    <citation type="submission" date="2016-04" db="EMBL/GenBank/DDBJ databases">
        <authorList>
            <person name="Evans L.H."/>
            <person name="Alamgir A."/>
            <person name="Owens N."/>
            <person name="Weber N.D."/>
            <person name="Virtaneva K."/>
            <person name="Barbian K."/>
            <person name="Babar A."/>
            <person name="Rosenke K."/>
        </authorList>
    </citation>
    <scope>NUCLEOTIDE SEQUENCE</scope>
    <source>
        <strain evidence="9">86-2</strain>
    </source>
</reference>
<evidence type="ECO:0000256" key="3">
    <source>
        <dbReference type="ARBA" id="ARBA00022452"/>
    </source>
</evidence>
<sequence>MKNNDLKDVFYLKYPELKQLTKIMRVFILCLLCSIQFLFAENSYSQSARVTMNLKNVKLAKVLNEIESQTSYLFIYNNKVGVDQTTTVNVKDKPTAEVLDHVLKNTNISYSMEGAHIILSANANTKETGATQQDRLVTGTIKDKNGEPLIGVSVAIKGTSTGTMTDIDGNFSIKVPAGKALEVTYIGYVSQTLNVGNQTSFDVVLKESDVNLDEVVVTALGIKRAQKALSYNVQEIKGDQLTGVKDVNLMNSLSGKVAGVNINASAAGIGGATRVVMRGSKSITKDNNALYVIDGVPIFNANKGGLNQNNEYADQPRGEGISDLNPDDIESMSVLTGPAAAALYGSNAANGAIVITTKKGATGKPKVTISNQTTFSRPFVMPDFQNKYGNKTGEYKSWGDVQNKYAYNPSDFFDTGATSQTSATLSVGTDKNQTFMSLGSTKANGIIPENDYMKYNATLRNTTKFLNDKMILDFGFSYIKQKDQNMMAQGQYYNPLTAIYTYPRGEDFSYAKNYELYSDALGYNVQQWKFGDQGLGMQNPYWIINRNRMVNKRDRYMMNVNLQYNIFDWMNVMGRARLDNSQNNFTQKNYASTHQLFASETGRFKSTKEDYKQAYADLLLNINKYFGSYSLSANIGTSISDMRSDESGVDGASLMIPNFFAITNIDKNAPKTRLIQDGWHEQTQSVFANVELGWKSMLYLTLTGRNDWASALANTSNSSFFYPSVGVSGVVSEMVKLPSFISYMKVRGSYSSVGSAIPRNLSIPTYEYDEQGGFWKTNTYMPITDLKPERTGSWEAGLSSKFWGNRLSFDMTWYKSNTKNQTLKVPVSPTTGYTSMYIQTGNVENQGVEITLGADNKWGNFNWNSTFTASYNKNTIKQLGKYADPVTGEMVTLESISQGGIGASEFRLMVGGTMGDFYVKKKLKYDDKGAVVLNENGSPELENTMDKVGSVLPKWNLGFRNDFRWKDINFGFLVSARLGGIVVSPTQAILDGFGVTKATAVARDNGGVMIGNTKIDPYKYYSVTGQTEGLLSDYIYKATNVRLQEVSVGYTLPSKWFNDVMKVNVSFVGRNLWMIYNKAPFDPEATASTGTYFQGIDYFMQPSLRNLGFSVKVEF</sequence>
<accession>A0A212K620</accession>
<dbReference type="SUPFAM" id="SSF49464">
    <property type="entry name" value="Carboxypeptidase regulatory domain-like"/>
    <property type="match status" value="1"/>
</dbReference>
<evidence type="ECO:0000256" key="4">
    <source>
        <dbReference type="ARBA" id="ARBA00022692"/>
    </source>
</evidence>
<keyword evidence="3 7" id="KW-1134">Transmembrane beta strand</keyword>
<comment type="subcellular location">
    <subcellularLocation>
        <location evidence="1 7">Cell outer membrane</location>
        <topology evidence="1 7">Multi-pass membrane protein</topology>
    </subcellularLocation>
</comment>
<dbReference type="InterPro" id="IPR037066">
    <property type="entry name" value="Plug_dom_sf"/>
</dbReference>
<proteinExistence type="inferred from homology"/>
<evidence type="ECO:0000256" key="5">
    <source>
        <dbReference type="ARBA" id="ARBA00023136"/>
    </source>
</evidence>
<dbReference type="InterPro" id="IPR036942">
    <property type="entry name" value="Beta-barrel_TonB_sf"/>
</dbReference>
<dbReference type="RefSeq" id="WP_296951559.1">
    <property type="nucleotide sequence ID" value="NZ_LT599021.1"/>
</dbReference>
<dbReference type="SUPFAM" id="SSF56935">
    <property type="entry name" value="Porins"/>
    <property type="match status" value="1"/>
</dbReference>
<dbReference type="NCBIfam" id="TIGR04056">
    <property type="entry name" value="OMP_RagA_SusC"/>
    <property type="match status" value="1"/>
</dbReference>
<dbReference type="Gene3D" id="2.60.40.1120">
    <property type="entry name" value="Carboxypeptidase-like, regulatory domain"/>
    <property type="match status" value="1"/>
</dbReference>
<dbReference type="Pfam" id="PF07715">
    <property type="entry name" value="Plug"/>
    <property type="match status" value="1"/>
</dbReference>
<dbReference type="InterPro" id="IPR023996">
    <property type="entry name" value="TonB-dep_OMP_SusC/RagA"/>
</dbReference>
<dbReference type="Gene3D" id="2.40.170.20">
    <property type="entry name" value="TonB-dependent receptor, beta-barrel domain"/>
    <property type="match status" value="1"/>
</dbReference>
<name>A0A212K620_9BACT</name>
<dbReference type="EMBL" id="FLUL01000001">
    <property type="protein sequence ID" value="SBW07169.1"/>
    <property type="molecule type" value="Genomic_DNA"/>
</dbReference>
<organism evidence="9">
    <name type="scientific">uncultured Dysgonomonas sp</name>
    <dbReference type="NCBI Taxonomy" id="206096"/>
    <lineage>
        <taxon>Bacteria</taxon>
        <taxon>Pseudomonadati</taxon>
        <taxon>Bacteroidota</taxon>
        <taxon>Bacteroidia</taxon>
        <taxon>Bacteroidales</taxon>
        <taxon>Dysgonomonadaceae</taxon>
        <taxon>Dysgonomonas</taxon>
        <taxon>environmental samples</taxon>
    </lineage>
</organism>
<dbReference type="Gene3D" id="2.170.130.10">
    <property type="entry name" value="TonB-dependent receptor, plug domain"/>
    <property type="match status" value="1"/>
</dbReference>
<keyword evidence="4 7" id="KW-0812">Transmembrane</keyword>
<keyword evidence="2 7" id="KW-0813">Transport</keyword>
<evidence type="ECO:0000256" key="7">
    <source>
        <dbReference type="PROSITE-ProRule" id="PRU01360"/>
    </source>
</evidence>
<dbReference type="GO" id="GO:0009279">
    <property type="term" value="C:cell outer membrane"/>
    <property type="evidence" value="ECO:0007669"/>
    <property type="project" value="UniProtKB-SubCell"/>
</dbReference>
<dbReference type="InterPro" id="IPR012910">
    <property type="entry name" value="Plug_dom"/>
</dbReference>